<reference evidence="2 3" key="1">
    <citation type="submission" date="2019-11" db="EMBL/GenBank/DDBJ databases">
        <title>Bacillus idriensis genome.</title>
        <authorList>
            <person name="Konopka E.N."/>
            <person name="Newman J.D."/>
        </authorList>
    </citation>
    <scope>NUCLEOTIDE SEQUENCE [LARGE SCALE GENOMIC DNA]</scope>
    <source>
        <strain evidence="2 3">DSM 19097</strain>
    </source>
</reference>
<evidence type="ECO:0000256" key="1">
    <source>
        <dbReference type="SAM" id="Phobius"/>
    </source>
</evidence>
<protein>
    <submittedName>
        <fullName evidence="2">Uncharacterized protein</fullName>
    </submittedName>
</protein>
<dbReference type="EMBL" id="WKKF01000002">
    <property type="protein sequence ID" value="MRX54802.1"/>
    <property type="molecule type" value="Genomic_DNA"/>
</dbReference>
<evidence type="ECO:0000313" key="3">
    <source>
        <dbReference type="Proteomes" id="UP000441585"/>
    </source>
</evidence>
<accession>A0A6I2MBZ7</accession>
<name>A0A6I2MBZ7_9BACI</name>
<keyword evidence="1" id="KW-0472">Membrane</keyword>
<proteinExistence type="predicted"/>
<keyword evidence="1" id="KW-0812">Transmembrane</keyword>
<keyword evidence="1" id="KW-1133">Transmembrane helix</keyword>
<feature type="transmembrane region" description="Helical" evidence="1">
    <location>
        <begin position="6"/>
        <end position="31"/>
    </location>
</feature>
<keyword evidence="3" id="KW-1185">Reference proteome</keyword>
<dbReference type="AlphaFoldDB" id="A0A6I2MBZ7"/>
<evidence type="ECO:0000313" key="2">
    <source>
        <dbReference type="EMBL" id="MRX54802.1"/>
    </source>
</evidence>
<comment type="caution">
    <text evidence="2">The sequence shown here is derived from an EMBL/GenBank/DDBJ whole genome shotgun (WGS) entry which is preliminary data.</text>
</comment>
<organism evidence="2 3">
    <name type="scientific">Metabacillus idriensis</name>
    <dbReference type="NCBI Taxonomy" id="324768"/>
    <lineage>
        <taxon>Bacteria</taxon>
        <taxon>Bacillati</taxon>
        <taxon>Bacillota</taxon>
        <taxon>Bacilli</taxon>
        <taxon>Bacillales</taxon>
        <taxon>Bacillaceae</taxon>
        <taxon>Metabacillus</taxon>
    </lineage>
</organism>
<gene>
    <name evidence="2" type="ORF">GJU41_12540</name>
</gene>
<sequence length="46" mass="5192">MSDLIFLLVASGMIFIALGIGFMLGSMGFIFDMMKKDKEFNNLQKK</sequence>
<dbReference type="Proteomes" id="UP000441585">
    <property type="component" value="Unassembled WGS sequence"/>
</dbReference>